<organism evidence="1 2">
    <name type="scientific">Flavobacterium psychroterrae</name>
    <dbReference type="NCBI Taxonomy" id="2133767"/>
    <lineage>
        <taxon>Bacteria</taxon>
        <taxon>Pseudomonadati</taxon>
        <taxon>Bacteroidota</taxon>
        <taxon>Flavobacteriia</taxon>
        <taxon>Flavobacteriales</taxon>
        <taxon>Flavobacteriaceae</taxon>
        <taxon>Flavobacterium</taxon>
    </lineage>
</organism>
<comment type="caution">
    <text evidence="1">The sequence shown here is derived from an EMBL/GenBank/DDBJ whole genome shotgun (WGS) entry which is preliminary data.</text>
</comment>
<sequence length="110" mass="12714">MYNQLHKNLDYLKEFLEVNNLGQNFTCNFNFENAETEIDIDCEALILFDTSKYEIKILLSCRLDNESVPTSFSSKADEFDVEYGILSIYGKHPITGLYKAVITPYENIII</sequence>
<evidence type="ECO:0000313" key="2">
    <source>
        <dbReference type="Proteomes" id="UP000722625"/>
    </source>
</evidence>
<protein>
    <submittedName>
        <fullName evidence="1">Uncharacterized protein</fullName>
    </submittedName>
</protein>
<name>A0ABS5PJ00_9FLAO</name>
<dbReference type="Proteomes" id="UP000722625">
    <property type="component" value="Unassembled WGS sequence"/>
</dbReference>
<gene>
    <name evidence="1" type="ORF">KHA90_24235</name>
</gene>
<proteinExistence type="predicted"/>
<reference evidence="1 2" key="1">
    <citation type="journal article" date="2018" name="Int. J. Syst. Evol. Microbiol.">
        <title>Flavobacterium chryseum sp. nov. and Flavobacterium psychroterrae sp. nov., novel environmental bacteria isolated from Antarctica.</title>
        <authorList>
            <person name="Kralova S."/>
            <person name="Svec P."/>
            <person name="Busse H.J."/>
            <person name="Stankova E."/>
            <person name="Vaczi P."/>
            <person name="Sedlacek I."/>
        </authorList>
    </citation>
    <scope>NUCLEOTIDE SEQUENCE [LARGE SCALE GENOMIC DNA]</scope>
    <source>
        <strain evidence="1 2">CCM 8827</strain>
    </source>
</reference>
<evidence type="ECO:0000313" key="1">
    <source>
        <dbReference type="EMBL" id="MBS7234116.1"/>
    </source>
</evidence>
<accession>A0ABS5PJ00</accession>
<dbReference type="EMBL" id="JAGYVZ010000046">
    <property type="protein sequence ID" value="MBS7234116.1"/>
    <property type="molecule type" value="Genomic_DNA"/>
</dbReference>
<dbReference type="RefSeq" id="WP_213307950.1">
    <property type="nucleotide sequence ID" value="NZ_JAGYVZ010000046.1"/>
</dbReference>
<keyword evidence="2" id="KW-1185">Reference proteome</keyword>